<dbReference type="OMA" id="FNEFMYF"/>
<dbReference type="AlphaFoldDB" id="G0VH03"/>
<evidence type="ECO:0000313" key="2">
    <source>
        <dbReference type="EMBL" id="CCC70774.1"/>
    </source>
</evidence>
<reference evidence="2 3" key="1">
    <citation type="journal article" date="2011" name="Proc. Natl. Acad. Sci. U.S.A.">
        <title>Evolutionary erosion of yeast sex chromosomes by mating-type switching accidents.</title>
        <authorList>
            <person name="Gordon J.L."/>
            <person name="Armisen D."/>
            <person name="Proux-Wera E."/>
            <person name="Oheigeartaigh S.S."/>
            <person name="Byrne K.P."/>
            <person name="Wolfe K.H."/>
        </authorList>
    </citation>
    <scope>NUCLEOTIDE SEQUENCE [LARGE SCALE GENOMIC DNA]</scope>
    <source>
        <strain evidence="3">ATCC 76901 / BCRC 22586 / CBS 4309 / NBRC 1992 / NRRL Y-12630</strain>
    </source>
</reference>
<dbReference type="InParanoid" id="G0VH03"/>
<gene>
    <name evidence="2" type="primary">NCAS0F02900</name>
    <name evidence="2" type="ordered locus">NCAS_0F02900</name>
</gene>
<feature type="region of interest" description="Disordered" evidence="1">
    <location>
        <begin position="336"/>
        <end position="357"/>
    </location>
</feature>
<dbReference type="HOGENOM" id="CLU_776315_0_0_1"/>
<dbReference type="RefSeq" id="XP_003677129.1">
    <property type="nucleotide sequence ID" value="XM_003677081.1"/>
</dbReference>
<dbReference type="Proteomes" id="UP000001640">
    <property type="component" value="Chromosome 6"/>
</dbReference>
<accession>G0VH03</accession>
<dbReference type="OrthoDB" id="4069939at2759"/>
<dbReference type="InterPro" id="IPR036910">
    <property type="entry name" value="HMG_box_dom_sf"/>
</dbReference>
<name>G0VH03_NAUCA</name>
<dbReference type="EMBL" id="HE576757">
    <property type="protein sequence ID" value="CCC70774.1"/>
    <property type="molecule type" value="Genomic_DNA"/>
</dbReference>
<evidence type="ECO:0000256" key="1">
    <source>
        <dbReference type="SAM" id="MobiDB-lite"/>
    </source>
</evidence>
<dbReference type="KEGG" id="ncs:NCAS_0F02900"/>
<evidence type="ECO:0000313" key="3">
    <source>
        <dbReference type="Proteomes" id="UP000001640"/>
    </source>
</evidence>
<dbReference type="Gene3D" id="1.10.30.10">
    <property type="entry name" value="High mobility group box domain"/>
    <property type="match status" value="1"/>
</dbReference>
<protein>
    <submittedName>
        <fullName evidence="2">Uncharacterized protein</fullName>
    </submittedName>
</protein>
<feature type="region of interest" description="Disordered" evidence="1">
    <location>
        <begin position="1"/>
        <end position="20"/>
    </location>
</feature>
<proteinExistence type="predicted"/>
<reference key="2">
    <citation type="submission" date="2011-08" db="EMBL/GenBank/DDBJ databases">
        <title>Genome sequence of Naumovozyma castellii.</title>
        <authorList>
            <person name="Gordon J.L."/>
            <person name="Armisen D."/>
            <person name="Proux-Wera E."/>
            <person name="OhEigeartaigh S.S."/>
            <person name="Byrne K.P."/>
            <person name="Wolfe K.H."/>
        </authorList>
    </citation>
    <scope>NUCLEOTIDE SEQUENCE</scope>
    <source>
        <strain>Type strain:CBS 4309</strain>
    </source>
</reference>
<dbReference type="GO" id="GO:0003677">
    <property type="term" value="F:DNA binding"/>
    <property type="evidence" value="ECO:0007669"/>
    <property type="project" value="UniProtKB-ARBA"/>
</dbReference>
<dbReference type="eggNOG" id="ENOG502S49U">
    <property type="taxonomic scope" value="Eukaryota"/>
</dbReference>
<dbReference type="GeneID" id="96904422"/>
<sequence length="357" mass="41436">MHNPYSIYEHHSPKSKKTTRKNIRRLVAIETTSFTEEEQNQEVNMSQALKRSISSNAVNNLKRRPSFSGLHRTLSQTSCYSTGSAMSANLRNESFNEFMYFLNGEEYYNKANYLWENLPKETKDVFVARVSTKKRNLNKEDMTYNDIKDLFQGQTAPTKGSFMQYRKKISPYFRQESPGMPESTISKIIGQLYNNELTEKDRKRLKREAEQFYNNETQHRLKEAKKYINKSNKSSCDDPFLEQMELWKGRKELADKIKELNTLMTKLEVPSHAVKSSGVPTPQNKQSLTPIPVEKSTFKKKNTTTSGTTIKVKVKENNKSTTFAASITNQSKKLMKKFKKKKRPAALNLYRNPEDKD</sequence>
<keyword evidence="3" id="KW-1185">Reference proteome</keyword>
<organism evidence="2 3">
    <name type="scientific">Naumovozyma castellii</name>
    <name type="common">Yeast</name>
    <name type="synonym">Saccharomyces castellii</name>
    <dbReference type="NCBI Taxonomy" id="27288"/>
    <lineage>
        <taxon>Eukaryota</taxon>
        <taxon>Fungi</taxon>
        <taxon>Dikarya</taxon>
        <taxon>Ascomycota</taxon>
        <taxon>Saccharomycotina</taxon>
        <taxon>Saccharomycetes</taxon>
        <taxon>Saccharomycetales</taxon>
        <taxon>Saccharomycetaceae</taxon>
        <taxon>Naumovozyma</taxon>
    </lineage>
</organism>
<dbReference type="SUPFAM" id="SSF47095">
    <property type="entry name" value="HMG-box"/>
    <property type="match status" value="1"/>
</dbReference>